<sequence length="346" mass="37961">MSDQDLKSDIRAVEAAAARWFVRLHDHPVSRDTEIEFDAWLDQAAEHREAYMRCELALAMTRGLTTEAELQADIDVVAAIAAREAAAQERSRRFREKRSIWLSAAATVLLMVATGAYFFTHRIDTQIYQTQVGEQRRVVLADHSTVTLNTDTVLTVKLSDKSRRIEMQRGEAFFSVAHDTSRPFEVIAAGGLVRAVGTEFGVEIKRDDVTVSVLEGAVVVLPKQSDPVSGLPHLTANMAVSYRGGGAIGAVQTADVRRITAWREGKLVFDQVPLADAIAEFNRYSPRKVQVGSVIIGSRPVSGVLQIGDMSSLRFLLQESLGLKLVDQGDTLLLQSAPEATESGDR</sequence>
<dbReference type="InterPro" id="IPR012373">
    <property type="entry name" value="Ferrdict_sens_TM"/>
</dbReference>
<keyword evidence="1" id="KW-0812">Transmembrane</keyword>
<keyword evidence="5" id="KW-1185">Reference proteome</keyword>
<feature type="transmembrane region" description="Helical" evidence="1">
    <location>
        <begin position="100"/>
        <end position="119"/>
    </location>
</feature>
<reference evidence="5" key="1">
    <citation type="journal article" date="2019" name="Int. J. Syst. Evol. Microbiol.">
        <title>The Global Catalogue of Microorganisms (GCM) 10K type strain sequencing project: providing services to taxonomists for standard genome sequencing and annotation.</title>
        <authorList>
            <consortium name="The Broad Institute Genomics Platform"/>
            <consortium name="The Broad Institute Genome Sequencing Center for Infectious Disease"/>
            <person name="Wu L."/>
            <person name="Ma J."/>
        </authorList>
    </citation>
    <scope>NUCLEOTIDE SEQUENCE [LARGE SCALE GENOMIC DNA]</scope>
    <source>
        <strain evidence="5">CGMCC 1.10759</strain>
    </source>
</reference>
<accession>A0ABV8SZR9</accession>
<dbReference type="PANTHER" id="PTHR30273:SF2">
    <property type="entry name" value="PROTEIN FECR"/>
    <property type="match status" value="1"/>
</dbReference>
<dbReference type="InterPro" id="IPR032623">
    <property type="entry name" value="FecR_N"/>
</dbReference>
<evidence type="ECO:0000313" key="5">
    <source>
        <dbReference type="Proteomes" id="UP001595904"/>
    </source>
</evidence>
<evidence type="ECO:0000256" key="1">
    <source>
        <dbReference type="SAM" id="Phobius"/>
    </source>
</evidence>
<protein>
    <submittedName>
        <fullName evidence="4">FecR family protein</fullName>
    </submittedName>
</protein>
<dbReference type="PIRSF" id="PIRSF018266">
    <property type="entry name" value="FecR"/>
    <property type="match status" value="1"/>
</dbReference>
<dbReference type="Proteomes" id="UP001595904">
    <property type="component" value="Unassembled WGS sequence"/>
</dbReference>
<keyword evidence="1" id="KW-1133">Transmembrane helix</keyword>
<evidence type="ECO:0000313" key="4">
    <source>
        <dbReference type="EMBL" id="MFC4313156.1"/>
    </source>
</evidence>
<feature type="domain" description="FecR protein" evidence="2">
    <location>
        <begin position="128"/>
        <end position="218"/>
    </location>
</feature>
<comment type="caution">
    <text evidence="4">The sequence shown here is derived from an EMBL/GenBank/DDBJ whole genome shotgun (WGS) entry which is preliminary data.</text>
</comment>
<feature type="domain" description="FecR N-terminal" evidence="3">
    <location>
        <begin position="16"/>
        <end position="55"/>
    </location>
</feature>
<dbReference type="Pfam" id="PF16220">
    <property type="entry name" value="DUF4880"/>
    <property type="match status" value="1"/>
</dbReference>
<name>A0ABV8SZR9_9GAMM</name>
<evidence type="ECO:0000259" key="2">
    <source>
        <dbReference type="Pfam" id="PF04773"/>
    </source>
</evidence>
<dbReference type="Gene3D" id="2.60.120.1440">
    <property type="match status" value="1"/>
</dbReference>
<keyword evidence="1" id="KW-0472">Membrane</keyword>
<dbReference type="RefSeq" id="WP_380603217.1">
    <property type="nucleotide sequence ID" value="NZ_JBHSDU010000015.1"/>
</dbReference>
<dbReference type="InterPro" id="IPR006860">
    <property type="entry name" value="FecR"/>
</dbReference>
<dbReference type="Pfam" id="PF04773">
    <property type="entry name" value="FecR"/>
    <property type="match status" value="1"/>
</dbReference>
<gene>
    <name evidence="4" type="ORF">ACFPN2_29025</name>
</gene>
<dbReference type="EMBL" id="JBHSDU010000015">
    <property type="protein sequence ID" value="MFC4313156.1"/>
    <property type="molecule type" value="Genomic_DNA"/>
</dbReference>
<evidence type="ECO:0000259" key="3">
    <source>
        <dbReference type="Pfam" id="PF16220"/>
    </source>
</evidence>
<proteinExistence type="predicted"/>
<organism evidence="4 5">
    <name type="scientific">Steroidobacter flavus</name>
    <dbReference type="NCBI Taxonomy" id="1842136"/>
    <lineage>
        <taxon>Bacteria</taxon>
        <taxon>Pseudomonadati</taxon>
        <taxon>Pseudomonadota</taxon>
        <taxon>Gammaproteobacteria</taxon>
        <taxon>Steroidobacterales</taxon>
        <taxon>Steroidobacteraceae</taxon>
        <taxon>Steroidobacter</taxon>
    </lineage>
</organism>
<dbReference type="PANTHER" id="PTHR30273">
    <property type="entry name" value="PERIPLASMIC SIGNAL SENSOR AND SIGMA FACTOR ACTIVATOR FECR-RELATED"/>
    <property type="match status" value="1"/>
</dbReference>